<dbReference type="PANTHER" id="PTHR36578:SF1">
    <property type="entry name" value="APPLE DOMAIN-CONTAINING PROTEIN"/>
    <property type="match status" value="1"/>
</dbReference>
<accession>T0KX36</accession>
<dbReference type="STRING" id="1237896.T0KX36"/>
<proteinExistence type="predicted"/>
<sequence>MRSTIILAAVAGMAAANPIVARDTAVQDGIDFDVFDAVPEPTKVGPAVGAVSEKATYNVASASAAAAADATQNPVSSDSTLAARDAPVRDNSGCKATEPAGAGPTTTPDTYEAFMANPVYDNIANNAPVPDGYSLAFSDLTASLRNPSYISLITLKSFDPYLCQQQCDAASFCYAFNLYIERDPFYTENWTNCQDPKSTVNYKCTLYGANVDDSTAKNNGQWRAHFHVGIKGSNAYNKLAPPPQQEGFSGPIALGGAINAPGNYMGAKYYPGPFNPGQCAAACLATTAYDKRHPKSDGTYDACNFFNAYVLSKNGAPQGTYCSMYTVVWDKKYSTNYGQYRGSDRYTVSQSYGYSLTNQDSGKL</sequence>
<dbReference type="PANTHER" id="PTHR36578">
    <property type="entry name" value="CHROMOSOME 15, WHOLE GENOME SHOTGUN SEQUENCE"/>
    <property type="match status" value="1"/>
</dbReference>
<name>T0KX36_COLGC</name>
<evidence type="ECO:0000313" key="4">
    <source>
        <dbReference type="Proteomes" id="UP000015530"/>
    </source>
</evidence>
<evidence type="ECO:0000256" key="1">
    <source>
        <dbReference type="SAM" id="MobiDB-lite"/>
    </source>
</evidence>
<evidence type="ECO:0000313" key="3">
    <source>
        <dbReference type="EMBL" id="EQB56983.1"/>
    </source>
</evidence>
<organism evidence="3 4">
    <name type="scientific">Colletotrichum gloeosporioides (strain Cg-14)</name>
    <name type="common">Anthracnose fungus</name>
    <name type="synonym">Glomerella cingulata</name>
    <dbReference type="NCBI Taxonomy" id="1237896"/>
    <lineage>
        <taxon>Eukaryota</taxon>
        <taxon>Fungi</taxon>
        <taxon>Dikarya</taxon>
        <taxon>Ascomycota</taxon>
        <taxon>Pezizomycotina</taxon>
        <taxon>Sordariomycetes</taxon>
        <taxon>Hypocreomycetidae</taxon>
        <taxon>Glomerellales</taxon>
        <taxon>Glomerellaceae</taxon>
        <taxon>Colletotrichum</taxon>
        <taxon>Colletotrichum gloeosporioides species complex</taxon>
    </lineage>
</organism>
<dbReference type="OrthoDB" id="271448at2759"/>
<gene>
    <name evidence="3" type="ORF">CGLO_02958</name>
</gene>
<dbReference type="EMBL" id="AMYD01000615">
    <property type="protein sequence ID" value="EQB56983.1"/>
    <property type="molecule type" value="Genomic_DNA"/>
</dbReference>
<feature type="signal peptide" evidence="2">
    <location>
        <begin position="1"/>
        <end position="16"/>
    </location>
</feature>
<reference evidence="4" key="1">
    <citation type="journal article" date="2013" name="Mol. Plant Microbe Interact.">
        <title>Global aspects of pacC regulation of pathogenicity genes in Colletotrichum gloeosporioides as revealed by transcriptome analysis.</title>
        <authorList>
            <person name="Alkan N."/>
            <person name="Meng X."/>
            <person name="Friedlander G."/>
            <person name="Reuveni E."/>
            <person name="Sukno S."/>
            <person name="Sherman A."/>
            <person name="Thon M."/>
            <person name="Fluhr R."/>
            <person name="Prusky D."/>
        </authorList>
    </citation>
    <scope>NUCLEOTIDE SEQUENCE [LARGE SCALE GENOMIC DNA]</scope>
    <source>
        <strain evidence="4">Cg-14</strain>
    </source>
</reference>
<dbReference type="HOGENOM" id="CLU_022878_0_0_1"/>
<dbReference type="Proteomes" id="UP000015530">
    <property type="component" value="Unassembled WGS sequence"/>
</dbReference>
<keyword evidence="2" id="KW-0732">Signal</keyword>
<comment type="caution">
    <text evidence="3">The sequence shown here is derived from an EMBL/GenBank/DDBJ whole genome shotgun (WGS) entry which is preliminary data.</text>
</comment>
<dbReference type="AlphaFoldDB" id="T0KX36"/>
<evidence type="ECO:0000256" key="2">
    <source>
        <dbReference type="SAM" id="SignalP"/>
    </source>
</evidence>
<feature type="region of interest" description="Disordered" evidence="1">
    <location>
        <begin position="74"/>
        <end position="108"/>
    </location>
</feature>
<feature type="chain" id="PRO_5004566882" evidence="2">
    <location>
        <begin position="17"/>
        <end position="364"/>
    </location>
</feature>
<feature type="compositionally biased region" description="Low complexity" evidence="1">
    <location>
        <begin position="96"/>
        <end position="108"/>
    </location>
</feature>
<dbReference type="OMA" id="GQWRQDF"/>
<protein>
    <submittedName>
        <fullName evidence="3">Uncharacterized protein</fullName>
    </submittedName>
</protein>